<name>A0A0A9DK18_ARUDO</name>
<dbReference type="AlphaFoldDB" id="A0A0A9DK18"/>
<reference evidence="1" key="2">
    <citation type="journal article" date="2015" name="Data Brief">
        <title>Shoot transcriptome of the giant reed, Arundo donax.</title>
        <authorList>
            <person name="Barrero R.A."/>
            <person name="Guerrero F.D."/>
            <person name="Moolhuijzen P."/>
            <person name="Goolsby J.A."/>
            <person name="Tidwell J."/>
            <person name="Bellgard S.E."/>
            <person name="Bellgard M.I."/>
        </authorList>
    </citation>
    <scope>NUCLEOTIDE SEQUENCE</scope>
    <source>
        <tissue evidence="1">Shoot tissue taken approximately 20 cm above the soil surface</tissue>
    </source>
</reference>
<evidence type="ECO:0000313" key="1">
    <source>
        <dbReference type="EMBL" id="JAD88949.1"/>
    </source>
</evidence>
<proteinExistence type="predicted"/>
<organism evidence="1">
    <name type="scientific">Arundo donax</name>
    <name type="common">Giant reed</name>
    <name type="synonym">Donax arundinaceus</name>
    <dbReference type="NCBI Taxonomy" id="35708"/>
    <lineage>
        <taxon>Eukaryota</taxon>
        <taxon>Viridiplantae</taxon>
        <taxon>Streptophyta</taxon>
        <taxon>Embryophyta</taxon>
        <taxon>Tracheophyta</taxon>
        <taxon>Spermatophyta</taxon>
        <taxon>Magnoliopsida</taxon>
        <taxon>Liliopsida</taxon>
        <taxon>Poales</taxon>
        <taxon>Poaceae</taxon>
        <taxon>PACMAD clade</taxon>
        <taxon>Arundinoideae</taxon>
        <taxon>Arundineae</taxon>
        <taxon>Arundo</taxon>
    </lineage>
</organism>
<dbReference type="EMBL" id="GBRH01208946">
    <property type="protein sequence ID" value="JAD88949.1"/>
    <property type="molecule type" value="Transcribed_RNA"/>
</dbReference>
<reference evidence="1" key="1">
    <citation type="submission" date="2014-09" db="EMBL/GenBank/DDBJ databases">
        <authorList>
            <person name="Magalhaes I.L.F."/>
            <person name="Oliveira U."/>
            <person name="Santos F.R."/>
            <person name="Vidigal T.H.D.A."/>
            <person name="Brescovit A.D."/>
            <person name="Santos A.J."/>
        </authorList>
    </citation>
    <scope>NUCLEOTIDE SEQUENCE</scope>
    <source>
        <tissue evidence="1">Shoot tissue taken approximately 20 cm above the soil surface</tissue>
    </source>
</reference>
<protein>
    <submittedName>
        <fullName evidence="1">Uncharacterized protein</fullName>
    </submittedName>
</protein>
<accession>A0A0A9DK18</accession>
<sequence>MDLHSTPCAWIQLGVRGVMSRGGLKTLFLMVGWV</sequence>